<keyword evidence="5 8" id="KW-0812">Transmembrane</keyword>
<reference evidence="10 11" key="1">
    <citation type="submission" date="2016-01" db="EMBL/GenBank/DDBJ databases">
        <title>The new phylogeny of the genus Mycobacterium.</title>
        <authorList>
            <person name="Tarcisio F."/>
            <person name="Conor M."/>
            <person name="Antonella G."/>
            <person name="Elisabetta G."/>
            <person name="Giulia F.S."/>
            <person name="Sara T."/>
            <person name="Anna F."/>
            <person name="Clotilde B."/>
            <person name="Roberto B."/>
            <person name="Veronica D.S."/>
            <person name="Fabio R."/>
            <person name="Monica P."/>
            <person name="Olivier J."/>
            <person name="Enrico T."/>
            <person name="Nicola S."/>
        </authorList>
    </citation>
    <scope>NUCLEOTIDE SEQUENCE [LARGE SCALE GENOMIC DNA]</scope>
    <source>
        <strain evidence="10 11">DSM 44164</strain>
    </source>
</reference>
<evidence type="ECO:0000256" key="6">
    <source>
        <dbReference type="ARBA" id="ARBA00022989"/>
    </source>
</evidence>
<feature type="transmembrane region" description="Helical" evidence="8">
    <location>
        <begin position="310"/>
        <end position="329"/>
    </location>
</feature>
<comment type="caution">
    <text evidence="10">The sequence shown here is derived from an EMBL/GenBank/DDBJ whole genome shotgun (WGS) entry which is preliminary data.</text>
</comment>
<evidence type="ECO:0000256" key="2">
    <source>
        <dbReference type="ARBA" id="ARBA00022475"/>
    </source>
</evidence>
<feature type="transmembrane region" description="Helical" evidence="8">
    <location>
        <begin position="230"/>
        <end position="252"/>
    </location>
</feature>
<dbReference type="EMBL" id="LQPI01000030">
    <property type="protein sequence ID" value="ORW23166.1"/>
    <property type="molecule type" value="Genomic_DNA"/>
</dbReference>
<keyword evidence="2" id="KW-1003">Cell membrane</keyword>
<keyword evidence="11" id="KW-1185">Reference proteome</keyword>
<keyword evidence="6 8" id="KW-1133">Transmembrane helix</keyword>
<feature type="domain" description="Glycosyltransferase RgtA/B/C/D-like" evidence="9">
    <location>
        <begin position="43"/>
        <end position="199"/>
    </location>
</feature>
<evidence type="ECO:0000256" key="7">
    <source>
        <dbReference type="ARBA" id="ARBA00023136"/>
    </source>
</evidence>
<dbReference type="AlphaFoldDB" id="A0A1X1ZIL2"/>
<gene>
    <name evidence="10" type="ORF">AWC18_05270</name>
</gene>
<evidence type="ECO:0000256" key="4">
    <source>
        <dbReference type="ARBA" id="ARBA00022679"/>
    </source>
</evidence>
<dbReference type="GO" id="GO:0016763">
    <property type="term" value="F:pentosyltransferase activity"/>
    <property type="evidence" value="ECO:0007669"/>
    <property type="project" value="TreeGrafter"/>
</dbReference>
<keyword evidence="4" id="KW-0808">Transferase</keyword>
<evidence type="ECO:0000256" key="3">
    <source>
        <dbReference type="ARBA" id="ARBA00022676"/>
    </source>
</evidence>
<feature type="transmembrane region" description="Helical" evidence="8">
    <location>
        <begin position="104"/>
        <end position="129"/>
    </location>
</feature>
<proteinExistence type="predicted"/>
<evidence type="ECO:0000259" key="9">
    <source>
        <dbReference type="Pfam" id="PF13231"/>
    </source>
</evidence>
<evidence type="ECO:0000256" key="8">
    <source>
        <dbReference type="SAM" id="Phobius"/>
    </source>
</evidence>
<dbReference type="Pfam" id="PF13231">
    <property type="entry name" value="PMT_2"/>
    <property type="match status" value="1"/>
</dbReference>
<evidence type="ECO:0000313" key="11">
    <source>
        <dbReference type="Proteomes" id="UP000193108"/>
    </source>
</evidence>
<sequence>MPVAVVVALAAIVHLSVANRYGWHTDEFYYVVCGQHPAWGYFDHPPLVPLMARVASLGGLWGLRLLAIAIHLGCIVLAALLAAELGGRRIAQGVTAAAVAASPLFMGAALFFGTTVVDQLIWIAVLLLVARALRIGTAPAWLPAGVVAGIGLEAKQTVALLLIGIGVGLVIFRREALRSPGPWAACAVAAVLAAPNLIWNAAHGWPSLTFAHAMSVRMGGPMGSLSQLPLLLLLYAGPLLIVLWVIGIGWLASDEGRDYRWLLAVPVVVVALVIISGGRCYYVGPVFAVLFAAGAMRIEDRNPDRLPPGWAVALVGLFTGAAVLCLPMLPPTTADSVRKVNPIPLETYGWPQFVDQVAAVAAPLPDDVPIFAGNYGEASALRIFGPAAGIHRSVVSGDSNYALWGPPPGDAGTVLCVGRFPVPKLTQYWAHVTYLASVKLPGGVHNGLRGVHIYLCEQPRGSWAAMWPRMRHSSGVPY</sequence>
<keyword evidence="7 8" id="KW-0472">Membrane</keyword>
<dbReference type="PANTHER" id="PTHR33908">
    <property type="entry name" value="MANNOSYLTRANSFERASE YKCB-RELATED"/>
    <property type="match status" value="1"/>
</dbReference>
<dbReference type="PANTHER" id="PTHR33908:SF11">
    <property type="entry name" value="MEMBRANE PROTEIN"/>
    <property type="match status" value="1"/>
</dbReference>
<feature type="transmembrane region" description="Helical" evidence="8">
    <location>
        <begin position="183"/>
        <end position="202"/>
    </location>
</feature>
<comment type="subcellular location">
    <subcellularLocation>
        <location evidence="1">Cell membrane</location>
        <topology evidence="1">Multi-pass membrane protein</topology>
    </subcellularLocation>
</comment>
<keyword evidence="3" id="KW-0328">Glycosyltransferase</keyword>
<dbReference type="GO" id="GO:0005886">
    <property type="term" value="C:plasma membrane"/>
    <property type="evidence" value="ECO:0007669"/>
    <property type="project" value="UniProtKB-SubCell"/>
</dbReference>
<evidence type="ECO:0000256" key="1">
    <source>
        <dbReference type="ARBA" id="ARBA00004651"/>
    </source>
</evidence>
<feature type="transmembrane region" description="Helical" evidence="8">
    <location>
        <begin position="259"/>
        <end position="275"/>
    </location>
</feature>
<evidence type="ECO:0000313" key="10">
    <source>
        <dbReference type="EMBL" id="ORW23166.1"/>
    </source>
</evidence>
<name>A0A1X1ZIL2_MYCNO</name>
<dbReference type="InterPro" id="IPR050297">
    <property type="entry name" value="LipidA_mod_glycosyltrf_83"/>
</dbReference>
<organism evidence="10 11">
    <name type="scientific">Mycolicibacter nonchromogenicus</name>
    <name type="common">Mycobacterium nonchromogenicum</name>
    <dbReference type="NCBI Taxonomy" id="1782"/>
    <lineage>
        <taxon>Bacteria</taxon>
        <taxon>Bacillati</taxon>
        <taxon>Actinomycetota</taxon>
        <taxon>Actinomycetes</taxon>
        <taxon>Mycobacteriales</taxon>
        <taxon>Mycobacteriaceae</taxon>
        <taxon>Mycolicibacter</taxon>
    </lineage>
</organism>
<feature type="transmembrane region" description="Helical" evidence="8">
    <location>
        <begin position="61"/>
        <end position="83"/>
    </location>
</feature>
<feature type="transmembrane region" description="Helical" evidence="8">
    <location>
        <begin position="141"/>
        <end position="171"/>
    </location>
</feature>
<dbReference type="STRING" id="1782.AWC18_05270"/>
<accession>A0A1X1ZIL2</accession>
<evidence type="ECO:0000256" key="5">
    <source>
        <dbReference type="ARBA" id="ARBA00022692"/>
    </source>
</evidence>
<dbReference type="InterPro" id="IPR038731">
    <property type="entry name" value="RgtA/B/C-like"/>
</dbReference>
<protein>
    <recommendedName>
        <fullName evidence="9">Glycosyltransferase RgtA/B/C/D-like domain-containing protein</fullName>
    </recommendedName>
</protein>
<dbReference type="GO" id="GO:0009103">
    <property type="term" value="P:lipopolysaccharide biosynthetic process"/>
    <property type="evidence" value="ECO:0007669"/>
    <property type="project" value="UniProtKB-ARBA"/>
</dbReference>
<dbReference type="Proteomes" id="UP000193108">
    <property type="component" value="Unassembled WGS sequence"/>
</dbReference>